<accession>A0AAE1R2L0</accession>
<protein>
    <recommendedName>
        <fullName evidence="4">Kinesin motor domain-containing protein</fullName>
    </recommendedName>
</protein>
<sequence length="136" mass="15201">MKVIKREKVCVTSKQAKIDGERPWSFRHIPQFTGCSAEGPGLLSSGIVWMDVDKMTTRQASKSQKLSSRVGNSPMSSTTSSSKQFREHSIDCVSSPASSSARSKPQLYYSESVSAETERPKENVTLTVRFRPLRWN</sequence>
<evidence type="ECO:0000313" key="3">
    <source>
        <dbReference type="Proteomes" id="UP001291623"/>
    </source>
</evidence>
<evidence type="ECO:0000313" key="2">
    <source>
        <dbReference type="EMBL" id="KAK4343743.1"/>
    </source>
</evidence>
<evidence type="ECO:0008006" key="4">
    <source>
        <dbReference type="Google" id="ProtNLM"/>
    </source>
</evidence>
<keyword evidence="3" id="KW-1185">Reference proteome</keyword>
<dbReference type="EMBL" id="JAVYJV010000020">
    <property type="protein sequence ID" value="KAK4343743.1"/>
    <property type="molecule type" value="Genomic_DNA"/>
</dbReference>
<evidence type="ECO:0000256" key="1">
    <source>
        <dbReference type="SAM" id="MobiDB-lite"/>
    </source>
</evidence>
<gene>
    <name evidence="2" type="ORF">RND71_036837</name>
</gene>
<feature type="region of interest" description="Disordered" evidence="1">
    <location>
        <begin position="58"/>
        <end position="123"/>
    </location>
</feature>
<dbReference type="Proteomes" id="UP001291623">
    <property type="component" value="Unassembled WGS sequence"/>
</dbReference>
<proteinExistence type="predicted"/>
<name>A0AAE1R2L0_9SOLA</name>
<comment type="caution">
    <text evidence="2">The sequence shown here is derived from an EMBL/GenBank/DDBJ whole genome shotgun (WGS) entry which is preliminary data.</text>
</comment>
<organism evidence="2 3">
    <name type="scientific">Anisodus tanguticus</name>
    <dbReference type="NCBI Taxonomy" id="243964"/>
    <lineage>
        <taxon>Eukaryota</taxon>
        <taxon>Viridiplantae</taxon>
        <taxon>Streptophyta</taxon>
        <taxon>Embryophyta</taxon>
        <taxon>Tracheophyta</taxon>
        <taxon>Spermatophyta</taxon>
        <taxon>Magnoliopsida</taxon>
        <taxon>eudicotyledons</taxon>
        <taxon>Gunneridae</taxon>
        <taxon>Pentapetalae</taxon>
        <taxon>asterids</taxon>
        <taxon>lamiids</taxon>
        <taxon>Solanales</taxon>
        <taxon>Solanaceae</taxon>
        <taxon>Solanoideae</taxon>
        <taxon>Hyoscyameae</taxon>
        <taxon>Anisodus</taxon>
    </lineage>
</organism>
<reference evidence="2" key="1">
    <citation type="submission" date="2023-12" db="EMBL/GenBank/DDBJ databases">
        <title>Genome assembly of Anisodus tanguticus.</title>
        <authorList>
            <person name="Wang Y.-J."/>
        </authorList>
    </citation>
    <scope>NUCLEOTIDE SEQUENCE</scope>
    <source>
        <strain evidence="2">KB-2021</strain>
        <tissue evidence="2">Leaf</tissue>
    </source>
</reference>
<feature type="compositionally biased region" description="Low complexity" evidence="1">
    <location>
        <begin position="94"/>
        <end position="103"/>
    </location>
</feature>
<feature type="compositionally biased region" description="Polar residues" evidence="1">
    <location>
        <begin position="58"/>
        <end position="75"/>
    </location>
</feature>
<dbReference type="AlphaFoldDB" id="A0AAE1R2L0"/>